<accession>A0ABX2T293</accession>
<dbReference type="PANTHER" id="PTHR43542:SF1">
    <property type="entry name" value="METHYLTRANSFERASE"/>
    <property type="match status" value="1"/>
</dbReference>
<keyword evidence="1 3" id="KW-0489">Methyltransferase</keyword>
<name>A0ABX2T293_9BACL</name>
<dbReference type="EC" id="2.1.1.171" evidence="3"/>
<gene>
    <name evidence="3" type="primary">rsmD</name>
    <name evidence="3" type="ORF">HZY85_05125</name>
</gene>
<dbReference type="GO" id="GO:0052913">
    <property type="term" value="F:16S rRNA (guanine(966)-N(2))-methyltransferase activity"/>
    <property type="evidence" value="ECO:0007669"/>
    <property type="project" value="UniProtKB-EC"/>
</dbReference>
<dbReference type="CDD" id="cd02440">
    <property type="entry name" value="AdoMet_MTases"/>
    <property type="match status" value="1"/>
</dbReference>
<dbReference type="PIRSF" id="PIRSF004553">
    <property type="entry name" value="CHP00095"/>
    <property type="match status" value="1"/>
</dbReference>
<comment type="caution">
    <text evidence="3">The sequence shown here is derived from an EMBL/GenBank/DDBJ whole genome shotgun (WGS) entry which is preliminary data.</text>
</comment>
<dbReference type="Gene3D" id="3.40.50.150">
    <property type="entry name" value="Vaccinia Virus protein VP39"/>
    <property type="match status" value="1"/>
</dbReference>
<evidence type="ECO:0000256" key="2">
    <source>
        <dbReference type="ARBA" id="ARBA00022679"/>
    </source>
</evidence>
<reference evidence="3 4" key="1">
    <citation type="submission" date="2020-07" db="EMBL/GenBank/DDBJ databases">
        <title>MOT database genomes.</title>
        <authorList>
            <person name="Joseph S."/>
            <person name="Aduse-Opoku J."/>
            <person name="Hashim A."/>
            <person name="Wade W."/>
            <person name="Curtis M."/>
        </authorList>
    </citation>
    <scope>NUCLEOTIDE SEQUENCE [LARGE SCALE GENOMIC DNA]</scope>
    <source>
        <strain evidence="3 4">CIP 106318</strain>
    </source>
</reference>
<dbReference type="EMBL" id="JACBYF010000008">
    <property type="protein sequence ID" value="NYS47579.1"/>
    <property type="molecule type" value="Genomic_DNA"/>
</dbReference>
<organism evidence="3 4">
    <name type="scientific">Gemelliphila palaticanis</name>
    <dbReference type="NCBI Taxonomy" id="81950"/>
    <lineage>
        <taxon>Bacteria</taxon>
        <taxon>Bacillati</taxon>
        <taxon>Bacillota</taxon>
        <taxon>Bacilli</taxon>
        <taxon>Bacillales</taxon>
        <taxon>Gemellaceae</taxon>
        <taxon>Gemelliphila</taxon>
    </lineage>
</organism>
<sequence length="187" mass="21080">MRVISGLYKSIKLSTLEGMTTRPTTDKVKENLFNMISCEDKIVLDLFGGSGGLGIEALSRGALHATFIDGSAKAIKIIHENVKKCDIPSSKFDIYRNDFLRALKIFSKKETKFDVVFLDPPYKKGLIDIALNNLVSLNLLNDNSIIICEYPVDDTINYDENIFNIYKEKKYGSIVINILEYVENANE</sequence>
<keyword evidence="4" id="KW-1185">Reference proteome</keyword>
<dbReference type="Proteomes" id="UP000531840">
    <property type="component" value="Unassembled WGS sequence"/>
</dbReference>
<dbReference type="SUPFAM" id="SSF53335">
    <property type="entry name" value="S-adenosyl-L-methionine-dependent methyltransferases"/>
    <property type="match status" value="1"/>
</dbReference>
<dbReference type="PANTHER" id="PTHR43542">
    <property type="entry name" value="METHYLTRANSFERASE"/>
    <property type="match status" value="1"/>
</dbReference>
<protein>
    <submittedName>
        <fullName evidence="3">16S rRNA (Guanine(966)-N(2))-methyltransferase RsmD</fullName>
        <ecNumber evidence="3">2.1.1.171</ecNumber>
    </submittedName>
</protein>
<dbReference type="RefSeq" id="WP_179941368.1">
    <property type="nucleotide sequence ID" value="NZ_JACBYF010000008.1"/>
</dbReference>
<dbReference type="NCBIfam" id="TIGR00095">
    <property type="entry name" value="16S rRNA (guanine(966)-N(2))-methyltransferase RsmD"/>
    <property type="match status" value="1"/>
</dbReference>
<dbReference type="InterPro" id="IPR002052">
    <property type="entry name" value="DNA_methylase_N6_adenine_CS"/>
</dbReference>
<evidence type="ECO:0000313" key="4">
    <source>
        <dbReference type="Proteomes" id="UP000531840"/>
    </source>
</evidence>
<keyword evidence="2 3" id="KW-0808">Transferase</keyword>
<proteinExistence type="predicted"/>
<dbReference type="Pfam" id="PF03602">
    <property type="entry name" value="Cons_hypoth95"/>
    <property type="match status" value="1"/>
</dbReference>
<dbReference type="InterPro" id="IPR004398">
    <property type="entry name" value="RNA_MeTrfase_RsmD"/>
</dbReference>
<dbReference type="InterPro" id="IPR029063">
    <property type="entry name" value="SAM-dependent_MTases_sf"/>
</dbReference>
<evidence type="ECO:0000256" key="1">
    <source>
        <dbReference type="ARBA" id="ARBA00022603"/>
    </source>
</evidence>
<dbReference type="PROSITE" id="PS00092">
    <property type="entry name" value="N6_MTASE"/>
    <property type="match status" value="1"/>
</dbReference>
<evidence type="ECO:0000313" key="3">
    <source>
        <dbReference type="EMBL" id="NYS47579.1"/>
    </source>
</evidence>